<accession>A0AAE0KFL7</accession>
<dbReference type="Proteomes" id="UP001285441">
    <property type="component" value="Unassembled WGS sequence"/>
</dbReference>
<comment type="caution">
    <text evidence="4">The sequence shown here is derived from an EMBL/GenBank/DDBJ whole genome shotgun (WGS) entry which is preliminary data.</text>
</comment>
<dbReference type="PROSITE" id="PS51375">
    <property type="entry name" value="PPR"/>
    <property type="match status" value="3"/>
</dbReference>
<evidence type="ECO:0000256" key="1">
    <source>
        <dbReference type="ARBA" id="ARBA00007626"/>
    </source>
</evidence>
<dbReference type="InterPro" id="IPR011990">
    <property type="entry name" value="TPR-like_helical_dom_sf"/>
</dbReference>
<feature type="repeat" description="PPR" evidence="2">
    <location>
        <begin position="592"/>
        <end position="626"/>
    </location>
</feature>
<feature type="region of interest" description="Disordered" evidence="3">
    <location>
        <begin position="46"/>
        <end position="84"/>
    </location>
</feature>
<proteinExistence type="inferred from homology"/>
<dbReference type="Pfam" id="PF13041">
    <property type="entry name" value="PPR_2"/>
    <property type="match status" value="1"/>
</dbReference>
<gene>
    <name evidence="4" type="ORF">B0H63DRAFT_273950</name>
</gene>
<sequence length="854" mass="94019">MRELGHVCLGCRARLVQTAASRAAPAGIARPRALVHNISLKGYSTTSVLPSQQDGPPTSRSRPAWQVQAGSTPSPSPTAAAKSSRSATMAIFNTVVGQKSAPELLDDELKNTIPFEHLSELVSLLKKEADVATISACYDRVIPPGTPKHAIPGTIRDTPLSERFIRRLAKAKAQDFISAELPSVTRLMQISMDLGHLNVHSWSLLILKMNLTIFQISTSPEDYSSTGRLEDAMARRDALLIDLVGSWNIFTNTKGHHVPEHPFRSNVPPFHLVFTRMHPRAIAHRHRGDELKLLPLAAYVTYVLLGSSVNAGPSIADTAGPFLGMMKKVLSWSTPNDKDVQDMCEKHSKLYEHVTAGVAKMKAEEPRGSVANPDIAKLASTKAAPDGSITRPVIPHDDRRHKMAEMIHWRIGQAIKGRNLGALMKTWEDFLCIPDDQKTPDVLNYFILAFMGMRQQQRAIDVWNYTEMIGVKPTIKTWNSMILGCSVAKNADGIEVVWKKLISSGIKLDAAIWTTRVDGLISAGKPEAGLRALNEMAQVWLERNKPGGSGQDAVQPTVEPINAAVNGLMRLGKIADCYKVLAWAGKHKIDPDIFTFNTLLRPLVRQGQTEQVTAVLKMMSGMGIEPTTATFTIMLEGVLANLDSTCPEQQVALVTKIIEDMEAAGVVANMMTFSKMIYILLQEGGGSLEAVNAVLATIRSRGWELNSHIYTMLAEHHFARDPPEPEAVAALIRNHGLVANKAIDRVFWERVVKGYCQVGRTEEALAIFNRVFASGTTMSLSTLYEFLLALIRDGQMQQAAKLVESLGTMNEAADRNREGGSREWKHRFWHLADQYGLMDATLLARFREAIGQHG</sequence>
<dbReference type="InterPro" id="IPR050872">
    <property type="entry name" value="PPR_P_subfamily"/>
</dbReference>
<evidence type="ECO:0000256" key="2">
    <source>
        <dbReference type="PROSITE-ProRule" id="PRU00708"/>
    </source>
</evidence>
<feature type="compositionally biased region" description="Low complexity" evidence="3">
    <location>
        <begin position="69"/>
        <end position="84"/>
    </location>
</feature>
<keyword evidence="5" id="KW-1185">Reference proteome</keyword>
<dbReference type="Pfam" id="PF01535">
    <property type="entry name" value="PPR"/>
    <property type="match status" value="2"/>
</dbReference>
<feature type="repeat" description="PPR" evidence="2">
    <location>
        <begin position="474"/>
        <end position="508"/>
    </location>
</feature>
<evidence type="ECO:0000313" key="4">
    <source>
        <dbReference type="EMBL" id="KAK3375277.1"/>
    </source>
</evidence>
<reference evidence="4" key="1">
    <citation type="journal article" date="2023" name="Mol. Phylogenet. Evol.">
        <title>Genome-scale phylogeny and comparative genomics of the fungal order Sordariales.</title>
        <authorList>
            <person name="Hensen N."/>
            <person name="Bonometti L."/>
            <person name="Westerberg I."/>
            <person name="Brannstrom I.O."/>
            <person name="Guillou S."/>
            <person name="Cros-Aarteil S."/>
            <person name="Calhoun S."/>
            <person name="Haridas S."/>
            <person name="Kuo A."/>
            <person name="Mondo S."/>
            <person name="Pangilinan J."/>
            <person name="Riley R."/>
            <person name="LaButti K."/>
            <person name="Andreopoulos B."/>
            <person name="Lipzen A."/>
            <person name="Chen C."/>
            <person name="Yan M."/>
            <person name="Daum C."/>
            <person name="Ng V."/>
            <person name="Clum A."/>
            <person name="Steindorff A."/>
            <person name="Ohm R.A."/>
            <person name="Martin F."/>
            <person name="Silar P."/>
            <person name="Natvig D.O."/>
            <person name="Lalanne C."/>
            <person name="Gautier V."/>
            <person name="Ament-Velasquez S.L."/>
            <person name="Kruys A."/>
            <person name="Hutchinson M.I."/>
            <person name="Powell A.J."/>
            <person name="Barry K."/>
            <person name="Miller A.N."/>
            <person name="Grigoriev I.V."/>
            <person name="Debuchy R."/>
            <person name="Gladieux P."/>
            <person name="Hiltunen Thoren M."/>
            <person name="Johannesson H."/>
        </authorList>
    </citation>
    <scope>NUCLEOTIDE SEQUENCE</scope>
    <source>
        <strain evidence="4">CBS 232.78</strain>
    </source>
</reference>
<dbReference type="Gene3D" id="1.25.40.10">
    <property type="entry name" value="Tetratricopeptide repeat domain"/>
    <property type="match status" value="3"/>
</dbReference>
<dbReference type="PANTHER" id="PTHR46128:SF211">
    <property type="entry name" value="PENTACOTRIPEPTIDE-REPEAT REGION OF PRORP DOMAIN-CONTAINING PROTEIN"/>
    <property type="match status" value="1"/>
</dbReference>
<reference evidence="4" key="2">
    <citation type="submission" date="2023-06" db="EMBL/GenBank/DDBJ databases">
        <authorList>
            <consortium name="Lawrence Berkeley National Laboratory"/>
            <person name="Haridas S."/>
            <person name="Hensen N."/>
            <person name="Bonometti L."/>
            <person name="Westerberg I."/>
            <person name="Brannstrom I.O."/>
            <person name="Guillou S."/>
            <person name="Cros-Aarteil S."/>
            <person name="Calhoun S."/>
            <person name="Kuo A."/>
            <person name="Mondo S."/>
            <person name="Pangilinan J."/>
            <person name="Riley R."/>
            <person name="LaButti K."/>
            <person name="Andreopoulos B."/>
            <person name="Lipzen A."/>
            <person name="Chen C."/>
            <person name="Yanf M."/>
            <person name="Daum C."/>
            <person name="Ng V."/>
            <person name="Clum A."/>
            <person name="Steindorff A."/>
            <person name="Ohm R."/>
            <person name="Martin F."/>
            <person name="Silar P."/>
            <person name="Natvig D."/>
            <person name="Lalanne C."/>
            <person name="Gautier V."/>
            <person name="Ament-velasquez S.L."/>
            <person name="Kruys A."/>
            <person name="Hutchinson M.I."/>
            <person name="Powell A.J."/>
            <person name="Barry K."/>
            <person name="Miller A.N."/>
            <person name="Grigoriev I.V."/>
            <person name="Debuchy R."/>
            <person name="Gladieux P."/>
            <person name="Thoren M.H."/>
            <person name="Johannesson H."/>
        </authorList>
    </citation>
    <scope>NUCLEOTIDE SEQUENCE</scope>
    <source>
        <strain evidence="4">CBS 232.78</strain>
    </source>
</reference>
<dbReference type="InterPro" id="IPR002885">
    <property type="entry name" value="PPR_rpt"/>
</dbReference>
<organism evidence="4 5">
    <name type="scientific">Podospora didyma</name>
    <dbReference type="NCBI Taxonomy" id="330526"/>
    <lineage>
        <taxon>Eukaryota</taxon>
        <taxon>Fungi</taxon>
        <taxon>Dikarya</taxon>
        <taxon>Ascomycota</taxon>
        <taxon>Pezizomycotina</taxon>
        <taxon>Sordariomycetes</taxon>
        <taxon>Sordariomycetidae</taxon>
        <taxon>Sordariales</taxon>
        <taxon>Podosporaceae</taxon>
        <taxon>Podospora</taxon>
    </lineage>
</organism>
<comment type="similarity">
    <text evidence="1">Belongs to the PPR family. P subfamily.</text>
</comment>
<feature type="repeat" description="PPR" evidence="2">
    <location>
        <begin position="744"/>
        <end position="778"/>
    </location>
</feature>
<dbReference type="PANTHER" id="PTHR46128">
    <property type="entry name" value="MITOCHONDRIAL GROUP I INTRON SPLICING FACTOR CCM1"/>
    <property type="match status" value="1"/>
</dbReference>
<evidence type="ECO:0000313" key="5">
    <source>
        <dbReference type="Proteomes" id="UP001285441"/>
    </source>
</evidence>
<name>A0AAE0KFL7_9PEZI</name>
<evidence type="ECO:0000256" key="3">
    <source>
        <dbReference type="SAM" id="MobiDB-lite"/>
    </source>
</evidence>
<feature type="compositionally biased region" description="Polar residues" evidence="3">
    <location>
        <begin position="46"/>
        <end position="61"/>
    </location>
</feature>
<dbReference type="NCBIfam" id="TIGR00756">
    <property type="entry name" value="PPR"/>
    <property type="match status" value="1"/>
</dbReference>
<dbReference type="AlphaFoldDB" id="A0AAE0KFL7"/>
<dbReference type="EMBL" id="JAULSW010000007">
    <property type="protein sequence ID" value="KAK3375277.1"/>
    <property type="molecule type" value="Genomic_DNA"/>
</dbReference>
<protein>
    <submittedName>
        <fullName evidence="4">Glutathione S-transferase-like protein</fullName>
    </submittedName>
</protein>